<reference evidence="7 8" key="1">
    <citation type="journal article" date="2010" name="Nature">
        <title>The Ectocarpus genome and the independent evolution of multicellularity in brown algae.</title>
        <authorList>
            <person name="Cock J.M."/>
            <person name="Sterck L."/>
            <person name="Rouze P."/>
            <person name="Scornet D."/>
            <person name="Allen A.E."/>
            <person name="Amoutzias G."/>
            <person name="Anthouard V."/>
            <person name="Artiguenave F."/>
            <person name="Aury J.M."/>
            <person name="Badger J.H."/>
            <person name="Beszteri B."/>
            <person name="Billiau K."/>
            <person name="Bonnet E."/>
            <person name="Bothwell J.H."/>
            <person name="Bowler C."/>
            <person name="Boyen C."/>
            <person name="Brownlee C."/>
            <person name="Carrano C.J."/>
            <person name="Charrier B."/>
            <person name="Cho G.Y."/>
            <person name="Coelho S.M."/>
            <person name="Collen J."/>
            <person name="Corre E."/>
            <person name="Da Silva C."/>
            <person name="Delage L."/>
            <person name="Delaroque N."/>
            <person name="Dittami S.M."/>
            <person name="Doulbeau S."/>
            <person name="Elias M."/>
            <person name="Farnham G."/>
            <person name="Gachon C.M."/>
            <person name="Gschloessl B."/>
            <person name="Heesch S."/>
            <person name="Jabbari K."/>
            <person name="Jubin C."/>
            <person name="Kawai H."/>
            <person name="Kimura K."/>
            <person name="Kloareg B."/>
            <person name="Kupper F.C."/>
            <person name="Lang D."/>
            <person name="Le Bail A."/>
            <person name="Leblanc C."/>
            <person name="Lerouge P."/>
            <person name="Lohr M."/>
            <person name="Lopez P.J."/>
            <person name="Martens C."/>
            <person name="Maumus F."/>
            <person name="Michel G."/>
            <person name="Miranda-Saavedra D."/>
            <person name="Morales J."/>
            <person name="Moreau H."/>
            <person name="Motomura T."/>
            <person name="Nagasato C."/>
            <person name="Napoli C.A."/>
            <person name="Nelson D.R."/>
            <person name="Nyvall-Collen P."/>
            <person name="Peters A.F."/>
            <person name="Pommier C."/>
            <person name="Potin P."/>
            <person name="Poulain J."/>
            <person name="Quesneville H."/>
            <person name="Read B."/>
            <person name="Rensing S.A."/>
            <person name="Ritter A."/>
            <person name="Rousvoal S."/>
            <person name="Samanta M."/>
            <person name="Samson G."/>
            <person name="Schroeder D.C."/>
            <person name="Segurens B."/>
            <person name="Strittmatter M."/>
            <person name="Tonon T."/>
            <person name="Tregear J.W."/>
            <person name="Valentin K."/>
            <person name="von Dassow P."/>
            <person name="Yamagishi T."/>
            <person name="Van de Peer Y."/>
            <person name="Wincker P."/>
        </authorList>
    </citation>
    <scope>NUCLEOTIDE SEQUENCE [LARGE SCALE GENOMIC DNA]</scope>
    <source>
        <strain evidence="8">Ec32 / CCAP1310/4</strain>
    </source>
</reference>
<keyword evidence="3" id="KW-0804">Transcription</keyword>
<keyword evidence="8" id="KW-1185">Reference proteome</keyword>
<dbReference type="SUPFAM" id="SSF47954">
    <property type="entry name" value="Cyclin-like"/>
    <property type="match status" value="1"/>
</dbReference>
<name>D7FNK1_ECTSI</name>
<dbReference type="Pfam" id="PF08271">
    <property type="entry name" value="Zn_Ribbon_TF"/>
    <property type="match status" value="1"/>
</dbReference>
<dbReference type="EMBL" id="FN648291">
    <property type="protein sequence ID" value="CBJ26012.1"/>
    <property type="molecule type" value="Genomic_DNA"/>
</dbReference>
<evidence type="ECO:0000256" key="3">
    <source>
        <dbReference type="ARBA" id="ARBA00023163"/>
    </source>
</evidence>
<dbReference type="PANTHER" id="PTHR11618:SF13">
    <property type="entry name" value="TRANSCRIPTION INITIATION FACTOR IIB"/>
    <property type="match status" value="1"/>
</dbReference>
<feature type="domain" description="TFIIB-type" evidence="6">
    <location>
        <begin position="7"/>
        <end position="39"/>
    </location>
</feature>
<dbReference type="GO" id="GO:0097550">
    <property type="term" value="C:transcription preinitiation complex"/>
    <property type="evidence" value="ECO:0007669"/>
    <property type="project" value="TreeGrafter"/>
</dbReference>
<dbReference type="Pfam" id="PF00382">
    <property type="entry name" value="TFIIB"/>
    <property type="match status" value="1"/>
</dbReference>
<dbReference type="GO" id="GO:0005634">
    <property type="term" value="C:nucleus"/>
    <property type="evidence" value="ECO:0007669"/>
    <property type="project" value="TreeGrafter"/>
</dbReference>
<dbReference type="Proteomes" id="UP000002630">
    <property type="component" value="Linkage Group LG02"/>
</dbReference>
<evidence type="ECO:0000256" key="5">
    <source>
        <dbReference type="PROSITE-ProRule" id="PRU00469"/>
    </source>
</evidence>
<dbReference type="PROSITE" id="PS51134">
    <property type="entry name" value="ZF_TFIIB"/>
    <property type="match status" value="1"/>
</dbReference>
<keyword evidence="5" id="KW-0479">Metal-binding</keyword>
<dbReference type="Gene3D" id="1.10.472.170">
    <property type="match status" value="1"/>
</dbReference>
<dbReference type="GO" id="GO:0008270">
    <property type="term" value="F:zinc ion binding"/>
    <property type="evidence" value="ECO:0007669"/>
    <property type="project" value="UniProtKB-KW"/>
</dbReference>
<dbReference type="OMA" id="DHDQRMK"/>
<dbReference type="eggNOG" id="KOG1597">
    <property type="taxonomic scope" value="Eukaryota"/>
</dbReference>
<sequence length="317" mass="35019">MDRYMGSTMFCKECMAESDIYVDPRAGEIICRTCAVVIGERCIDDGAEWQTYAEDSNNGRADPNRCGDAASPLLSAKSGMNTLIEGGQDSKLTAKLQKLQGMAVKESASERALKMDFFGKVREFGNRLGLTHAMQEHACLLLRKAEDSGLFKVKKAERGVAICVAVTLLTCRQWRRGQTMKEMSTMFNVSLKALNKAVKKLSNLEIEKAPSLRGEHHIPPLCDKLGLPPFVSVAARHTAQQASRSKKARKTQQAVVEGETWDVGPAAVSEAGGTTVMAMKRPFRAMYEQRGRLFTVEFLQRRAAKEVTLETLKPILV</sequence>
<keyword evidence="5" id="KW-0863">Zinc-finger</keyword>
<dbReference type="GO" id="GO:0070897">
    <property type="term" value="P:transcription preinitiation complex assembly"/>
    <property type="evidence" value="ECO:0007669"/>
    <property type="project" value="InterPro"/>
</dbReference>
<dbReference type="PRINTS" id="PR00685">
    <property type="entry name" value="TIFACTORIIB"/>
</dbReference>
<proteinExistence type="predicted"/>
<evidence type="ECO:0000256" key="1">
    <source>
        <dbReference type="ARBA" id="ARBA00022737"/>
    </source>
</evidence>
<dbReference type="InterPro" id="IPR036915">
    <property type="entry name" value="Cyclin-like_sf"/>
</dbReference>
<dbReference type="SUPFAM" id="SSF57783">
    <property type="entry name" value="Zinc beta-ribbon"/>
    <property type="match status" value="1"/>
</dbReference>
<evidence type="ECO:0000256" key="4">
    <source>
        <dbReference type="ARBA" id="ARBA00031706"/>
    </source>
</evidence>
<evidence type="ECO:0000256" key="2">
    <source>
        <dbReference type="ARBA" id="ARBA00023015"/>
    </source>
</evidence>
<dbReference type="InParanoid" id="D7FNK1"/>
<dbReference type="EMBL" id="FN649727">
    <property type="protein sequence ID" value="CBJ26012.1"/>
    <property type="molecule type" value="Genomic_DNA"/>
</dbReference>
<organism evidence="7 8">
    <name type="scientific">Ectocarpus siliculosus</name>
    <name type="common">Brown alga</name>
    <name type="synonym">Conferva siliculosa</name>
    <dbReference type="NCBI Taxonomy" id="2880"/>
    <lineage>
        <taxon>Eukaryota</taxon>
        <taxon>Sar</taxon>
        <taxon>Stramenopiles</taxon>
        <taxon>Ochrophyta</taxon>
        <taxon>PX clade</taxon>
        <taxon>Phaeophyceae</taxon>
        <taxon>Ectocarpales</taxon>
        <taxon>Ectocarpaceae</taxon>
        <taxon>Ectocarpus</taxon>
    </lineage>
</organism>
<keyword evidence="5" id="KW-0862">Zinc</keyword>
<keyword evidence="2" id="KW-0805">Transcription regulation</keyword>
<dbReference type="InterPro" id="IPR013137">
    <property type="entry name" value="Znf_TFIIB"/>
</dbReference>
<evidence type="ECO:0000259" key="6">
    <source>
        <dbReference type="PROSITE" id="PS51134"/>
    </source>
</evidence>
<dbReference type="OrthoDB" id="25790at2759"/>
<dbReference type="PANTHER" id="PTHR11618">
    <property type="entry name" value="TRANSCRIPTION INITIATION FACTOR IIB-RELATED"/>
    <property type="match status" value="1"/>
</dbReference>
<dbReference type="AlphaFoldDB" id="D7FNK1"/>
<protein>
    <recommendedName>
        <fullName evidence="4">General transcription factor TFIIB</fullName>
    </recommendedName>
</protein>
<gene>
    <name evidence="7" type="ORF">Esi_0018_0092</name>
</gene>
<evidence type="ECO:0000313" key="7">
    <source>
        <dbReference type="EMBL" id="CBJ26012.1"/>
    </source>
</evidence>
<dbReference type="CDD" id="cd00043">
    <property type="entry name" value="CYCLIN_SF"/>
    <property type="match status" value="1"/>
</dbReference>
<dbReference type="GO" id="GO:0017025">
    <property type="term" value="F:TBP-class protein binding"/>
    <property type="evidence" value="ECO:0007669"/>
    <property type="project" value="InterPro"/>
</dbReference>
<dbReference type="InterPro" id="IPR000812">
    <property type="entry name" value="TFIIB"/>
</dbReference>
<dbReference type="STRING" id="2880.D7FNK1"/>
<evidence type="ECO:0000313" key="8">
    <source>
        <dbReference type="Proteomes" id="UP000002630"/>
    </source>
</evidence>
<dbReference type="InterPro" id="IPR013150">
    <property type="entry name" value="TFIIB_cyclin"/>
</dbReference>
<dbReference type="GO" id="GO:0003743">
    <property type="term" value="F:translation initiation factor activity"/>
    <property type="evidence" value="ECO:0007669"/>
    <property type="project" value="UniProtKB-KW"/>
</dbReference>
<accession>D7FNK1</accession>
<keyword evidence="1" id="KW-0677">Repeat</keyword>